<proteinExistence type="predicted"/>
<accession>A0A1Y2AA88</accession>
<keyword evidence="2" id="KW-1185">Reference proteome</keyword>
<feature type="non-terminal residue" evidence="1">
    <location>
        <position position="90"/>
    </location>
</feature>
<comment type="caution">
    <text evidence="1">The sequence shown here is derived from an EMBL/GenBank/DDBJ whole genome shotgun (WGS) entry which is preliminary data.</text>
</comment>
<gene>
    <name evidence="1" type="ORF">BCR34DRAFT_552760</name>
</gene>
<evidence type="ECO:0000313" key="2">
    <source>
        <dbReference type="Proteomes" id="UP000193144"/>
    </source>
</evidence>
<dbReference type="EMBL" id="MCFA01000003">
    <property type="protein sequence ID" value="ORY19220.1"/>
    <property type="molecule type" value="Genomic_DNA"/>
</dbReference>
<evidence type="ECO:0000313" key="1">
    <source>
        <dbReference type="EMBL" id="ORY19220.1"/>
    </source>
</evidence>
<dbReference type="Proteomes" id="UP000193144">
    <property type="component" value="Unassembled WGS sequence"/>
</dbReference>
<name>A0A1Y2AA88_9PLEO</name>
<sequence>MIVIIYSHIHLLHRHNPQTRIHIHSHTHLSPHFRSRGQDGVRVRGRCDGDYVRPATQIEVPSTCLRIGDLALVLAPTLEHAMIGDESQGY</sequence>
<protein>
    <submittedName>
        <fullName evidence="1">Uncharacterized protein</fullName>
    </submittedName>
</protein>
<dbReference type="AlphaFoldDB" id="A0A1Y2AA88"/>
<reference evidence="1 2" key="1">
    <citation type="submission" date="2016-07" db="EMBL/GenBank/DDBJ databases">
        <title>Pervasive Adenine N6-methylation of Active Genes in Fungi.</title>
        <authorList>
            <consortium name="DOE Joint Genome Institute"/>
            <person name="Mondo S.J."/>
            <person name="Dannebaum R.O."/>
            <person name="Kuo R.C."/>
            <person name="Labutti K."/>
            <person name="Haridas S."/>
            <person name="Kuo A."/>
            <person name="Salamov A."/>
            <person name="Ahrendt S.R."/>
            <person name="Lipzen A."/>
            <person name="Sullivan W."/>
            <person name="Andreopoulos W.B."/>
            <person name="Clum A."/>
            <person name="Lindquist E."/>
            <person name="Daum C."/>
            <person name="Ramamoorthy G.K."/>
            <person name="Gryganskyi A."/>
            <person name="Culley D."/>
            <person name="Magnuson J.K."/>
            <person name="James T.Y."/>
            <person name="O'Malley M.A."/>
            <person name="Stajich J.E."/>
            <person name="Spatafora J.W."/>
            <person name="Visel A."/>
            <person name="Grigoriev I.V."/>
        </authorList>
    </citation>
    <scope>NUCLEOTIDE SEQUENCE [LARGE SCALE GENOMIC DNA]</scope>
    <source>
        <strain evidence="1 2">CBS 115471</strain>
    </source>
</reference>
<organism evidence="1 2">
    <name type="scientific">Clohesyomyces aquaticus</name>
    <dbReference type="NCBI Taxonomy" id="1231657"/>
    <lineage>
        <taxon>Eukaryota</taxon>
        <taxon>Fungi</taxon>
        <taxon>Dikarya</taxon>
        <taxon>Ascomycota</taxon>
        <taxon>Pezizomycotina</taxon>
        <taxon>Dothideomycetes</taxon>
        <taxon>Pleosporomycetidae</taxon>
        <taxon>Pleosporales</taxon>
        <taxon>Lindgomycetaceae</taxon>
        <taxon>Clohesyomyces</taxon>
    </lineage>
</organism>